<evidence type="ECO:0000256" key="3">
    <source>
        <dbReference type="ARBA" id="ARBA00023004"/>
    </source>
</evidence>
<reference evidence="6" key="1">
    <citation type="submission" date="2016-10" db="EMBL/GenBank/DDBJ databases">
        <authorList>
            <person name="de Groot N.N."/>
        </authorList>
    </citation>
    <scope>NUCLEOTIDE SEQUENCE</scope>
</reference>
<organism evidence="6">
    <name type="scientific">hydrothermal vent metagenome</name>
    <dbReference type="NCBI Taxonomy" id="652676"/>
    <lineage>
        <taxon>unclassified sequences</taxon>
        <taxon>metagenomes</taxon>
        <taxon>ecological metagenomes</taxon>
    </lineage>
</organism>
<keyword evidence="1" id="KW-0349">Heme</keyword>
<gene>
    <name evidence="6" type="ORF">MNB_SV-4-1355</name>
</gene>
<keyword evidence="4" id="KW-0812">Transmembrane</keyword>
<evidence type="ECO:0000256" key="2">
    <source>
        <dbReference type="ARBA" id="ARBA00022723"/>
    </source>
</evidence>
<dbReference type="EMBL" id="FPIB01000016">
    <property type="protein sequence ID" value="SFV90461.1"/>
    <property type="molecule type" value="Genomic_DNA"/>
</dbReference>
<dbReference type="EC" id="1.9.3.1" evidence="6"/>
<dbReference type="GO" id="GO:0016491">
    <property type="term" value="F:oxidoreductase activity"/>
    <property type="evidence" value="ECO:0007669"/>
    <property type="project" value="UniProtKB-KW"/>
</dbReference>
<dbReference type="InterPro" id="IPR036909">
    <property type="entry name" value="Cyt_c-like_dom_sf"/>
</dbReference>
<protein>
    <submittedName>
        <fullName evidence="6">Cytochrome c oxidase subunit CcoP</fullName>
        <ecNumber evidence="6">1.9.3.1</ecNumber>
    </submittedName>
</protein>
<dbReference type="AlphaFoldDB" id="A0A1W1E9C3"/>
<proteinExistence type="predicted"/>
<dbReference type="Pfam" id="PF13442">
    <property type="entry name" value="Cytochrome_CBB3"/>
    <property type="match status" value="1"/>
</dbReference>
<dbReference type="Gene3D" id="1.10.760.10">
    <property type="entry name" value="Cytochrome c-like domain"/>
    <property type="match status" value="1"/>
</dbReference>
<keyword evidence="3" id="KW-0408">Iron</keyword>
<dbReference type="GO" id="GO:0020037">
    <property type="term" value="F:heme binding"/>
    <property type="evidence" value="ECO:0007669"/>
    <property type="project" value="InterPro"/>
</dbReference>
<dbReference type="GO" id="GO:0046872">
    <property type="term" value="F:metal ion binding"/>
    <property type="evidence" value="ECO:0007669"/>
    <property type="project" value="UniProtKB-KW"/>
</dbReference>
<accession>A0A1W1E9C3</accession>
<keyword evidence="4" id="KW-0472">Membrane</keyword>
<evidence type="ECO:0000256" key="1">
    <source>
        <dbReference type="ARBA" id="ARBA00022617"/>
    </source>
</evidence>
<dbReference type="GO" id="GO:0009055">
    <property type="term" value="F:electron transfer activity"/>
    <property type="evidence" value="ECO:0007669"/>
    <property type="project" value="InterPro"/>
</dbReference>
<name>A0A1W1E9C3_9ZZZZ</name>
<feature type="domain" description="Cytochrome c" evidence="5">
    <location>
        <begin position="106"/>
        <end position="140"/>
    </location>
</feature>
<dbReference type="InterPro" id="IPR009056">
    <property type="entry name" value="Cyt_c-like_dom"/>
</dbReference>
<keyword evidence="6" id="KW-0560">Oxidoreductase</keyword>
<keyword evidence="4" id="KW-1133">Transmembrane helix</keyword>
<evidence type="ECO:0000259" key="5">
    <source>
        <dbReference type="Pfam" id="PF13442"/>
    </source>
</evidence>
<evidence type="ECO:0000313" key="6">
    <source>
        <dbReference type="EMBL" id="SFV90461.1"/>
    </source>
</evidence>
<dbReference type="SUPFAM" id="SSF46626">
    <property type="entry name" value="Cytochrome c"/>
    <property type="match status" value="1"/>
</dbReference>
<evidence type="ECO:0000256" key="4">
    <source>
        <dbReference type="SAM" id="Phobius"/>
    </source>
</evidence>
<feature type="transmembrane region" description="Helical" evidence="4">
    <location>
        <begin position="6"/>
        <end position="22"/>
    </location>
</feature>
<keyword evidence="2" id="KW-0479">Metal-binding</keyword>
<sequence length="147" mass="16283">MKTYIPSYLAIGIVLLYGLYNANVKKSAIDDKEVLKKTEYPSHDASFKSTQAYIVHVINKGSSSLHFKKEEHMEAGFVSSKDAEDVACYVRTLAGESCRYPKEASLLYSSNCAGCHGNDGKGLHGTYPDLTHRPLLGEIIQNHNKFP</sequence>